<dbReference type="SMART" id="SM00342">
    <property type="entry name" value="HTH_ARAC"/>
    <property type="match status" value="1"/>
</dbReference>
<dbReference type="Pfam" id="PF13424">
    <property type="entry name" value="TPR_12"/>
    <property type="match status" value="1"/>
</dbReference>
<evidence type="ECO:0000313" key="8">
    <source>
        <dbReference type="Proteomes" id="UP000184050"/>
    </source>
</evidence>
<dbReference type="GO" id="GO:0043565">
    <property type="term" value="F:sequence-specific DNA binding"/>
    <property type="evidence" value="ECO:0007669"/>
    <property type="project" value="InterPro"/>
</dbReference>
<dbReference type="PROSITE" id="PS00041">
    <property type="entry name" value="HTH_ARAC_FAMILY_1"/>
    <property type="match status" value="1"/>
</dbReference>
<evidence type="ECO:0000313" key="7">
    <source>
        <dbReference type="EMBL" id="SHJ40693.1"/>
    </source>
</evidence>
<keyword evidence="5" id="KW-0812">Transmembrane</keyword>
<protein>
    <submittedName>
        <fullName evidence="7">AraC-type DNA-binding protein</fullName>
    </submittedName>
</protein>
<sequence length="564" mass="65047">MSLCFIHISATLSARSPVEVDSLTSLINNAKQMIPQNLEAADSLSEIVLERSLVNQNDSLTGRAYYLLGVINYYKGNHLLSSGYYNKGLETELAATDEEFASALWNNLGVNLEYENEYEKAVEAYLKSLQLAEKLEDSLSIHQSYINIGLLYIWLTHYNQAETYLDKALDYFKRLEDDNHVGLCYHNLAILYDRSGNSEKAVETYDKSIDFYRKSGNQMELASASHDKINLLLEKKAFEAAKQGLEEAVRIADKLSNPYTSGNFNVLRGKYLFYAEKEYEKAEEYFHEAITQLESSNAQKQQINAYYMLANLYAATGNRDKHRQVLDKHNELLQQNFNEKSSEKIAEMRTLHEVEQKNMQMLALQRQSAQQKMIIILAVVLLLLALGAIVVIYFFNRKIHREHRALYKRNMELTKIIEQEQQVAQQNQFYEGNEMKKASHMFFEELFEQIKKYIIQNKRYLDSGLKVADIASEVGTNEKYVSQAISIGSKIHFNEFIAFYRINEAKKLLSSDHIQTLSISDVALRAGFSNQSTFQRKFKEMTGMTPYTFKRIASEKVVYSIEEN</sequence>
<keyword evidence="8" id="KW-1185">Reference proteome</keyword>
<dbReference type="AlphaFoldDB" id="A0A1M6J1S0"/>
<feature type="domain" description="HTH araC/xylS-type" evidence="6">
    <location>
        <begin position="448"/>
        <end position="552"/>
    </location>
</feature>
<dbReference type="GO" id="GO:0003700">
    <property type="term" value="F:DNA-binding transcription factor activity"/>
    <property type="evidence" value="ECO:0007669"/>
    <property type="project" value="InterPro"/>
</dbReference>
<accession>A0A1M6J1S0</accession>
<dbReference type="STRING" id="1168035.SAMN05444280_11880"/>
<keyword evidence="2 7" id="KW-0238">DNA-binding</keyword>
<feature type="repeat" description="TPR" evidence="4">
    <location>
        <begin position="102"/>
        <end position="135"/>
    </location>
</feature>
<dbReference type="InterPro" id="IPR018062">
    <property type="entry name" value="HTH_AraC-typ_CS"/>
</dbReference>
<dbReference type="Pfam" id="PF12833">
    <property type="entry name" value="HTH_18"/>
    <property type="match status" value="1"/>
</dbReference>
<dbReference type="PANTHER" id="PTHR10098">
    <property type="entry name" value="RAPSYN-RELATED"/>
    <property type="match status" value="1"/>
</dbReference>
<dbReference type="InterPro" id="IPR009057">
    <property type="entry name" value="Homeodomain-like_sf"/>
</dbReference>
<dbReference type="InterPro" id="IPR019734">
    <property type="entry name" value="TPR_rpt"/>
</dbReference>
<feature type="transmembrane region" description="Helical" evidence="5">
    <location>
        <begin position="373"/>
        <end position="395"/>
    </location>
</feature>
<keyword evidence="5" id="KW-1133">Transmembrane helix</keyword>
<feature type="repeat" description="TPR" evidence="4">
    <location>
        <begin position="182"/>
        <end position="215"/>
    </location>
</feature>
<name>A0A1M6J1S0_9BACT</name>
<dbReference type="Gene3D" id="1.25.40.10">
    <property type="entry name" value="Tetratricopeptide repeat domain"/>
    <property type="match status" value="3"/>
</dbReference>
<evidence type="ECO:0000259" key="6">
    <source>
        <dbReference type="PROSITE" id="PS01124"/>
    </source>
</evidence>
<dbReference type="Pfam" id="PF13181">
    <property type="entry name" value="TPR_8"/>
    <property type="match status" value="1"/>
</dbReference>
<dbReference type="InterPro" id="IPR020449">
    <property type="entry name" value="Tscrpt_reg_AraC-type_HTH"/>
</dbReference>
<reference evidence="7 8" key="1">
    <citation type="submission" date="2016-11" db="EMBL/GenBank/DDBJ databases">
        <authorList>
            <person name="Jaros S."/>
            <person name="Januszkiewicz K."/>
            <person name="Wedrychowicz H."/>
        </authorList>
    </citation>
    <scope>NUCLEOTIDE SEQUENCE [LARGE SCALE GENOMIC DNA]</scope>
    <source>
        <strain evidence="7 8">DSM 27063</strain>
    </source>
</reference>
<gene>
    <name evidence="7" type="ORF">SAMN05444280_11880</name>
</gene>
<evidence type="ECO:0000256" key="4">
    <source>
        <dbReference type="PROSITE-ProRule" id="PRU00339"/>
    </source>
</evidence>
<evidence type="ECO:0000256" key="2">
    <source>
        <dbReference type="ARBA" id="ARBA00023125"/>
    </source>
</evidence>
<dbReference type="EMBL" id="FQZE01000018">
    <property type="protein sequence ID" value="SHJ40693.1"/>
    <property type="molecule type" value="Genomic_DNA"/>
</dbReference>
<dbReference type="PROSITE" id="PS50005">
    <property type="entry name" value="TPR"/>
    <property type="match status" value="2"/>
</dbReference>
<dbReference type="SUPFAM" id="SSF48452">
    <property type="entry name" value="TPR-like"/>
    <property type="match status" value="2"/>
</dbReference>
<evidence type="ECO:0000256" key="3">
    <source>
        <dbReference type="ARBA" id="ARBA00023163"/>
    </source>
</evidence>
<dbReference type="SUPFAM" id="SSF46689">
    <property type="entry name" value="Homeodomain-like"/>
    <property type="match status" value="1"/>
</dbReference>
<keyword evidence="3" id="KW-0804">Transcription</keyword>
<proteinExistence type="predicted"/>
<dbReference type="SMART" id="SM00028">
    <property type="entry name" value="TPR"/>
    <property type="match status" value="7"/>
</dbReference>
<keyword evidence="5" id="KW-0472">Membrane</keyword>
<dbReference type="PRINTS" id="PR00032">
    <property type="entry name" value="HTHARAC"/>
</dbReference>
<organism evidence="7 8">
    <name type="scientific">Tangfeifania diversioriginum</name>
    <dbReference type="NCBI Taxonomy" id="1168035"/>
    <lineage>
        <taxon>Bacteria</taxon>
        <taxon>Pseudomonadati</taxon>
        <taxon>Bacteroidota</taxon>
        <taxon>Bacteroidia</taxon>
        <taxon>Marinilabiliales</taxon>
        <taxon>Prolixibacteraceae</taxon>
        <taxon>Tangfeifania</taxon>
    </lineage>
</organism>
<keyword evidence="1" id="KW-0805">Transcription regulation</keyword>
<keyword evidence="4" id="KW-0802">TPR repeat</keyword>
<dbReference type="Gene3D" id="1.10.10.60">
    <property type="entry name" value="Homeodomain-like"/>
    <property type="match status" value="1"/>
</dbReference>
<dbReference type="PROSITE" id="PS01124">
    <property type="entry name" value="HTH_ARAC_FAMILY_2"/>
    <property type="match status" value="1"/>
</dbReference>
<dbReference type="InterPro" id="IPR018060">
    <property type="entry name" value="HTH_AraC"/>
</dbReference>
<evidence type="ECO:0000256" key="5">
    <source>
        <dbReference type="SAM" id="Phobius"/>
    </source>
</evidence>
<dbReference type="InterPro" id="IPR011990">
    <property type="entry name" value="TPR-like_helical_dom_sf"/>
</dbReference>
<dbReference type="Proteomes" id="UP000184050">
    <property type="component" value="Unassembled WGS sequence"/>
</dbReference>
<evidence type="ECO:0000256" key="1">
    <source>
        <dbReference type="ARBA" id="ARBA00023015"/>
    </source>
</evidence>